<evidence type="ECO:0000259" key="6">
    <source>
        <dbReference type="Pfam" id="PF04542"/>
    </source>
</evidence>
<dbReference type="InterPro" id="IPR014322">
    <property type="entry name" value="RNA_pol_sigma-B/F/G"/>
</dbReference>
<dbReference type="Pfam" id="PF04539">
    <property type="entry name" value="Sigma70_r3"/>
    <property type="match status" value="1"/>
</dbReference>
<evidence type="ECO:0000313" key="8">
    <source>
        <dbReference type="EMBL" id="MFC5064088.1"/>
    </source>
</evidence>
<dbReference type="NCBIfam" id="TIGR02980">
    <property type="entry name" value="SigBFG"/>
    <property type="match status" value="1"/>
</dbReference>
<dbReference type="Gene3D" id="1.20.120.1810">
    <property type="match status" value="1"/>
</dbReference>
<evidence type="ECO:0000256" key="2">
    <source>
        <dbReference type="ARBA" id="ARBA00023082"/>
    </source>
</evidence>
<keyword evidence="3" id="KW-0238">DNA-binding</keyword>
<evidence type="ECO:0000256" key="3">
    <source>
        <dbReference type="ARBA" id="ARBA00023125"/>
    </source>
</evidence>
<dbReference type="PANTHER" id="PTHR30385:SF4">
    <property type="entry name" value="RNA POLYMERASE SIGMA-E FACTOR"/>
    <property type="match status" value="1"/>
</dbReference>
<gene>
    <name evidence="8" type="ORF">ACFPBZ_17840</name>
</gene>
<dbReference type="InterPro" id="IPR014284">
    <property type="entry name" value="RNA_pol_sigma-70_dom"/>
</dbReference>
<proteinExistence type="predicted"/>
<feature type="domain" description="RNA polymerase sigma-70 region 3" evidence="5">
    <location>
        <begin position="140"/>
        <end position="198"/>
    </location>
</feature>
<reference evidence="9" key="1">
    <citation type="journal article" date="2019" name="Int. J. Syst. Evol. Microbiol.">
        <title>The Global Catalogue of Microorganisms (GCM) 10K type strain sequencing project: providing services to taxonomists for standard genome sequencing and annotation.</title>
        <authorList>
            <consortium name="The Broad Institute Genomics Platform"/>
            <consortium name="The Broad Institute Genome Sequencing Center for Infectious Disease"/>
            <person name="Wu L."/>
            <person name="Ma J."/>
        </authorList>
    </citation>
    <scope>NUCLEOTIDE SEQUENCE [LARGE SCALE GENOMIC DNA]</scope>
    <source>
        <strain evidence="9">CGMCC 4.7093</strain>
    </source>
</reference>
<evidence type="ECO:0000256" key="4">
    <source>
        <dbReference type="ARBA" id="ARBA00023163"/>
    </source>
</evidence>
<protein>
    <submittedName>
        <fullName evidence="8">SigB/SigF/SigG family RNA polymerase sigma factor</fullName>
    </submittedName>
</protein>
<dbReference type="RefSeq" id="WP_378037432.1">
    <property type="nucleotide sequence ID" value="NZ_JBHSIV010000019.1"/>
</dbReference>
<keyword evidence="1" id="KW-0805">Transcription regulation</keyword>
<dbReference type="InterPro" id="IPR000943">
    <property type="entry name" value="RNA_pol_sigma70"/>
</dbReference>
<keyword evidence="9" id="KW-1185">Reference proteome</keyword>
<dbReference type="InterPro" id="IPR007627">
    <property type="entry name" value="RNA_pol_sigma70_r2"/>
</dbReference>
<dbReference type="InterPro" id="IPR007630">
    <property type="entry name" value="RNA_pol_sigma70_r4"/>
</dbReference>
<dbReference type="PANTHER" id="PTHR30385">
    <property type="entry name" value="SIGMA FACTOR F FLAGELLAR"/>
    <property type="match status" value="1"/>
</dbReference>
<organism evidence="8 9">
    <name type="scientific">Actinomycetospora atypica</name>
    <dbReference type="NCBI Taxonomy" id="1290095"/>
    <lineage>
        <taxon>Bacteria</taxon>
        <taxon>Bacillati</taxon>
        <taxon>Actinomycetota</taxon>
        <taxon>Actinomycetes</taxon>
        <taxon>Pseudonocardiales</taxon>
        <taxon>Pseudonocardiaceae</taxon>
        <taxon>Actinomycetospora</taxon>
    </lineage>
</organism>
<dbReference type="NCBIfam" id="TIGR02937">
    <property type="entry name" value="sigma70-ECF"/>
    <property type="match status" value="1"/>
</dbReference>
<name>A0ABV9YMH1_9PSEU</name>
<evidence type="ECO:0000259" key="7">
    <source>
        <dbReference type="Pfam" id="PF04545"/>
    </source>
</evidence>
<dbReference type="Proteomes" id="UP001595947">
    <property type="component" value="Unassembled WGS sequence"/>
</dbReference>
<accession>A0ABV9YMH1</accession>
<keyword evidence="4" id="KW-0804">Transcription</keyword>
<dbReference type="InterPro" id="IPR013325">
    <property type="entry name" value="RNA_pol_sigma_r2"/>
</dbReference>
<dbReference type="CDD" id="cd06171">
    <property type="entry name" value="Sigma70_r4"/>
    <property type="match status" value="1"/>
</dbReference>
<evidence type="ECO:0000313" key="9">
    <source>
        <dbReference type="Proteomes" id="UP001595947"/>
    </source>
</evidence>
<dbReference type="Pfam" id="PF04545">
    <property type="entry name" value="Sigma70_r4"/>
    <property type="match status" value="1"/>
</dbReference>
<dbReference type="Pfam" id="PF04542">
    <property type="entry name" value="Sigma70_r2"/>
    <property type="match status" value="1"/>
</dbReference>
<dbReference type="EMBL" id="JBHSIV010000019">
    <property type="protein sequence ID" value="MFC5064088.1"/>
    <property type="molecule type" value="Genomic_DNA"/>
</dbReference>
<evidence type="ECO:0000259" key="5">
    <source>
        <dbReference type="Pfam" id="PF04539"/>
    </source>
</evidence>
<comment type="caution">
    <text evidence="8">The sequence shown here is derived from an EMBL/GenBank/DDBJ whole genome shotgun (WGS) entry which is preliminary data.</text>
</comment>
<dbReference type="InterPro" id="IPR007624">
    <property type="entry name" value="RNA_pol_sigma70_r3"/>
</dbReference>
<dbReference type="SUPFAM" id="SSF88659">
    <property type="entry name" value="Sigma3 and sigma4 domains of RNA polymerase sigma factors"/>
    <property type="match status" value="2"/>
</dbReference>
<keyword evidence="2" id="KW-0731">Sigma factor</keyword>
<sequence length="285" mass="31328">MVSPATGVRDGGVERPTVVRVPDEDYSSLAPVLAEHAACPPDDPRRAVLRDRLVVAYLPVARNIARRFARRGEPTEDLEQVATVGLMHAVDRFDPGRERDFLSYAVPTIMGEVRRYFRDSAWSVRTPRSVKDRYLAVGGATSALSQRLGRAPTVPEIAEHLGLSREEVAEAVSAHGSYHPASLDETLGEGDDSSLVNVLGTVDPEFDLVEVRSIVHGLVASLPQRERTMLALRFVHEQTQAEIASVLCISQMHVSRLLSRTLAQLRTQVEAQRRADDDEGPLLAV</sequence>
<feature type="domain" description="RNA polymerase sigma-70 region 2" evidence="6">
    <location>
        <begin position="53"/>
        <end position="122"/>
    </location>
</feature>
<dbReference type="SUPFAM" id="SSF88946">
    <property type="entry name" value="Sigma2 domain of RNA polymerase sigma factors"/>
    <property type="match status" value="1"/>
</dbReference>
<dbReference type="InterPro" id="IPR013324">
    <property type="entry name" value="RNA_pol_sigma_r3/r4-like"/>
</dbReference>
<feature type="domain" description="RNA polymerase sigma-70 region 4" evidence="7">
    <location>
        <begin position="220"/>
        <end position="266"/>
    </location>
</feature>
<dbReference type="PRINTS" id="PR00046">
    <property type="entry name" value="SIGMA70FCT"/>
</dbReference>
<dbReference type="Gene3D" id="1.20.140.160">
    <property type="match status" value="1"/>
</dbReference>
<evidence type="ECO:0000256" key="1">
    <source>
        <dbReference type="ARBA" id="ARBA00023015"/>
    </source>
</evidence>